<dbReference type="Proteomes" id="UP000179069">
    <property type="component" value="Unassembled WGS sequence"/>
</dbReference>
<reference evidence="1 2" key="1">
    <citation type="journal article" date="2016" name="Nat. Commun.">
        <title>Thousands of microbial genomes shed light on interconnected biogeochemical processes in an aquifer system.</title>
        <authorList>
            <person name="Anantharaman K."/>
            <person name="Brown C.T."/>
            <person name="Hug L.A."/>
            <person name="Sharon I."/>
            <person name="Castelle C.J."/>
            <person name="Probst A.J."/>
            <person name="Thomas B.C."/>
            <person name="Singh A."/>
            <person name="Wilkins M.J."/>
            <person name="Karaoz U."/>
            <person name="Brodie E.L."/>
            <person name="Williams K.H."/>
            <person name="Hubbard S.S."/>
            <person name="Banfield J.F."/>
        </authorList>
    </citation>
    <scope>NUCLEOTIDE SEQUENCE [LARGE SCALE GENOMIC DNA]</scope>
</reference>
<proteinExistence type="predicted"/>
<sequence>MTTLIMQCKNCLRVFSSGINIGSGATVTLVGNTSQCPFCGSFENIPDGTFRGTVEGIVQVLEQSENPLKRAGELLDALERVKSQEDLKRIKSSPKWSAFKKWLPDSPEKIAAYIAIIYTIVQLLTKEPKMSIQYNIFIEQYNQVVNIKNGK</sequence>
<protein>
    <submittedName>
        <fullName evidence="1">Uncharacterized protein</fullName>
    </submittedName>
</protein>
<dbReference type="EMBL" id="MHCI01000005">
    <property type="protein sequence ID" value="OGY17224.1"/>
    <property type="molecule type" value="Genomic_DNA"/>
</dbReference>
<name>A0A1G1VPG7_9BACT</name>
<evidence type="ECO:0000313" key="1">
    <source>
        <dbReference type="EMBL" id="OGY17224.1"/>
    </source>
</evidence>
<evidence type="ECO:0000313" key="2">
    <source>
        <dbReference type="Proteomes" id="UP000179069"/>
    </source>
</evidence>
<accession>A0A1G1VPG7</accession>
<organism evidence="1 2">
    <name type="scientific">Candidatus Chisholmbacteria bacterium RIFCSPHIGHO2_01_FULL_49_18</name>
    <dbReference type="NCBI Taxonomy" id="1797590"/>
    <lineage>
        <taxon>Bacteria</taxon>
        <taxon>Candidatus Chisholmiibacteriota</taxon>
    </lineage>
</organism>
<gene>
    <name evidence="1" type="ORF">A2785_04380</name>
</gene>
<comment type="caution">
    <text evidence="1">The sequence shown here is derived from an EMBL/GenBank/DDBJ whole genome shotgun (WGS) entry which is preliminary data.</text>
</comment>
<dbReference type="AlphaFoldDB" id="A0A1G1VPG7"/>